<feature type="domain" description="Cyclic nucleotide-binding" evidence="2">
    <location>
        <begin position="521"/>
        <end position="684"/>
    </location>
</feature>
<dbReference type="InterPro" id="IPR000595">
    <property type="entry name" value="cNMP-bd_dom"/>
</dbReference>
<sequence length="846" mass="93893">MVLVVRIRIKYVCSFNGACMPKHHAEARGPSPGVQIHDRRERGLPARAMQVSSDNPLRKEAPPRDGGHSAGPASKTTFAIRAFNEVGLEHRLQTFLSSQKEAEEARRPSILDQKGPEPAAADALTAMGEKWLPFAAQAFTEAAIRRQQAEQFGDPFQSEAEKRRLSELKRPEPLTMKQGASGMRYLSHEETTALQNKERNLTHSREFLRRGWTQQSFCRVVRGMDFAYNARQAKSIRRAGDRDEGEVLGADSKSASRAKELEEKLRKSTFFKDMERQKKGIIHKLAKVSKVRGENAGQVVFRQGDQAASVYLIVSGSVAVLARPEKARAPETPRPKPAVLKDMPTLTAIREAQKPEEAPEEVVKVGVNTRPGARTTWLIPDAPARPASASAPAGAGLWTRVNSRERAAASWKVKMNFAAPEKAEVKRLEPREDEAGRPVYATVEGFNCFREDSDLGPQVNVLESGAVFGEVSLLSDAPRSASVRCLEDCELLVVNAVAFRKVLAEFVDVARACGALQSVDFFNKLEETTPGIIHTLAKSSEFLTELKGQVIFRQNDPGKCCFILVKGQVTVHMREGRKGPPTPRMRGGEMPTLTDWRRTGLEAFDETARSEEKRNGKQPRPAQSFRTSEGFSTFSKESNYGKMLRFLREVSLFGELALQNTEPRSASIVCSQDSEFLRLRKEDFLAAIQGRKQKIYFFDEHIEALKDFADKKAQGALLQHPSLLFTDEIYRDGQPITTEGVYANTKVYLVGAGAKVDLFRYKEPCASPAYFLARRPRSAPKKSKGPCLRMLPDNLEPCPAEEALQQSAGIFNPNEEDMDLYGTLQEGSLFGTAGALQNHSPEPFSA</sequence>
<dbReference type="PROSITE" id="PS50042">
    <property type="entry name" value="CNMP_BINDING_3"/>
    <property type="match status" value="3"/>
</dbReference>
<feature type="non-terminal residue" evidence="3">
    <location>
        <position position="1"/>
    </location>
</feature>
<dbReference type="SUPFAM" id="SSF51206">
    <property type="entry name" value="cAMP-binding domain-like"/>
    <property type="match status" value="2"/>
</dbReference>
<evidence type="ECO:0000256" key="1">
    <source>
        <dbReference type="SAM" id="MobiDB-lite"/>
    </source>
</evidence>
<comment type="caution">
    <text evidence="3">The sequence shown here is derived from an EMBL/GenBank/DDBJ whole genome shotgun (WGS) entry which is preliminary data.</text>
</comment>
<feature type="region of interest" description="Disordered" evidence="1">
    <location>
        <begin position="606"/>
        <end position="630"/>
    </location>
</feature>
<dbReference type="PROSITE" id="PS00889">
    <property type="entry name" value="CNMP_BINDING_2"/>
    <property type="match status" value="2"/>
</dbReference>
<dbReference type="Pfam" id="PF00027">
    <property type="entry name" value="cNMP_binding"/>
    <property type="match status" value="2"/>
</dbReference>
<dbReference type="PANTHER" id="PTHR23011:SF28">
    <property type="entry name" value="CYCLIC NUCLEOTIDE-BINDING DOMAIN CONTAINING PROTEIN"/>
    <property type="match status" value="1"/>
</dbReference>
<evidence type="ECO:0000313" key="4">
    <source>
        <dbReference type="Proteomes" id="UP001178507"/>
    </source>
</evidence>
<dbReference type="SMART" id="SM00100">
    <property type="entry name" value="cNMP"/>
    <property type="match status" value="3"/>
</dbReference>
<feature type="compositionally biased region" description="Basic and acidic residues" evidence="1">
    <location>
        <begin position="100"/>
        <end position="109"/>
    </location>
</feature>
<accession>A0AA36IEV6</accession>
<feature type="compositionally biased region" description="Basic and acidic residues" evidence="1">
    <location>
        <begin position="56"/>
        <end position="67"/>
    </location>
</feature>
<dbReference type="InterPro" id="IPR014710">
    <property type="entry name" value="RmlC-like_jellyroll"/>
</dbReference>
<reference evidence="3" key="1">
    <citation type="submission" date="2023-08" db="EMBL/GenBank/DDBJ databases">
        <authorList>
            <person name="Chen Y."/>
            <person name="Shah S."/>
            <person name="Dougan E. K."/>
            <person name="Thang M."/>
            <person name="Chan C."/>
        </authorList>
    </citation>
    <scope>NUCLEOTIDE SEQUENCE</scope>
</reference>
<dbReference type="Gene3D" id="2.60.120.10">
    <property type="entry name" value="Jelly Rolls"/>
    <property type="match status" value="3"/>
</dbReference>
<evidence type="ECO:0000259" key="2">
    <source>
        <dbReference type="PROSITE" id="PS50042"/>
    </source>
</evidence>
<name>A0AA36IEV6_9DINO</name>
<proteinExistence type="predicted"/>
<organism evidence="3 4">
    <name type="scientific">Effrenium voratum</name>
    <dbReference type="NCBI Taxonomy" id="2562239"/>
    <lineage>
        <taxon>Eukaryota</taxon>
        <taxon>Sar</taxon>
        <taxon>Alveolata</taxon>
        <taxon>Dinophyceae</taxon>
        <taxon>Suessiales</taxon>
        <taxon>Symbiodiniaceae</taxon>
        <taxon>Effrenium</taxon>
    </lineage>
</organism>
<dbReference type="InterPro" id="IPR018490">
    <property type="entry name" value="cNMP-bd_dom_sf"/>
</dbReference>
<gene>
    <name evidence="3" type="ORF">EVOR1521_LOCUS12494</name>
</gene>
<keyword evidence="4" id="KW-1185">Reference proteome</keyword>
<feature type="domain" description="Cyclic nucleotide-binding" evidence="2">
    <location>
        <begin position="431"/>
        <end position="511"/>
    </location>
</feature>
<dbReference type="Proteomes" id="UP001178507">
    <property type="component" value="Unassembled WGS sequence"/>
</dbReference>
<dbReference type="EMBL" id="CAUJNA010001322">
    <property type="protein sequence ID" value="CAJ1386032.1"/>
    <property type="molecule type" value="Genomic_DNA"/>
</dbReference>
<protein>
    <recommendedName>
        <fullName evidence="2">Cyclic nucleotide-binding domain-containing protein</fullName>
    </recommendedName>
</protein>
<feature type="region of interest" description="Disordered" evidence="1">
    <location>
        <begin position="47"/>
        <end position="74"/>
    </location>
</feature>
<feature type="compositionally biased region" description="Basic and acidic residues" evidence="1">
    <location>
        <begin position="606"/>
        <end position="615"/>
    </location>
</feature>
<dbReference type="CDD" id="cd00038">
    <property type="entry name" value="CAP_ED"/>
    <property type="match status" value="2"/>
</dbReference>
<dbReference type="AlphaFoldDB" id="A0AA36IEV6"/>
<dbReference type="PANTHER" id="PTHR23011">
    <property type="entry name" value="CYCLIC NUCLEOTIDE-BINDING DOMAIN CONTAINING PROTEIN"/>
    <property type="match status" value="1"/>
</dbReference>
<dbReference type="InterPro" id="IPR018488">
    <property type="entry name" value="cNMP-bd_CS"/>
</dbReference>
<feature type="region of interest" description="Disordered" evidence="1">
    <location>
        <begin position="97"/>
        <end position="119"/>
    </location>
</feature>
<feature type="domain" description="Cyclic nucleotide-binding" evidence="2">
    <location>
        <begin position="270"/>
        <end position="321"/>
    </location>
</feature>
<evidence type="ECO:0000313" key="3">
    <source>
        <dbReference type="EMBL" id="CAJ1386032.1"/>
    </source>
</evidence>